<name>A0ACC2UW19_9TREE</name>
<organism evidence="1 2">
    <name type="scientific">Naganishia adeliensis</name>
    <dbReference type="NCBI Taxonomy" id="92952"/>
    <lineage>
        <taxon>Eukaryota</taxon>
        <taxon>Fungi</taxon>
        <taxon>Dikarya</taxon>
        <taxon>Basidiomycota</taxon>
        <taxon>Agaricomycotina</taxon>
        <taxon>Tremellomycetes</taxon>
        <taxon>Filobasidiales</taxon>
        <taxon>Filobasidiaceae</taxon>
        <taxon>Naganishia</taxon>
    </lineage>
</organism>
<dbReference type="EMBL" id="JASBWS010000212">
    <property type="protein sequence ID" value="KAJ9091100.1"/>
    <property type="molecule type" value="Genomic_DNA"/>
</dbReference>
<reference evidence="1" key="1">
    <citation type="submission" date="2023-04" db="EMBL/GenBank/DDBJ databases">
        <title>Draft Genome sequencing of Naganishia species isolated from polar environments using Oxford Nanopore Technology.</title>
        <authorList>
            <person name="Leo P."/>
            <person name="Venkateswaran K."/>
        </authorList>
    </citation>
    <scope>NUCLEOTIDE SEQUENCE</scope>
    <source>
        <strain evidence="1">MNA-CCFEE 5262</strain>
    </source>
</reference>
<evidence type="ECO:0000313" key="1">
    <source>
        <dbReference type="EMBL" id="KAJ9091100.1"/>
    </source>
</evidence>
<dbReference type="Proteomes" id="UP001230649">
    <property type="component" value="Unassembled WGS sequence"/>
</dbReference>
<evidence type="ECO:0000313" key="2">
    <source>
        <dbReference type="Proteomes" id="UP001230649"/>
    </source>
</evidence>
<keyword evidence="2" id="KW-1185">Reference proteome</keyword>
<comment type="caution">
    <text evidence="1">The sequence shown here is derived from an EMBL/GenBank/DDBJ whole genome shotgun (WGS) entry which is preliminary data.</text>
</comment>
<accession>A0ACC2UW19</accession>
<gene>
    <name evidence="1" type="ORF">QFC20_007732</name>
</gene>
<sequence>MSARRAARYSGIVAVILFAGLCLYSFRSTSSGTEDVSDEGYHSPSTVLPDYISPHGVPSCNAKQDDVSRLAGTPSGEEDSIDATKIEEYVAQHLQAKQGHFNPQADKEWLGINLGAWDLASYRHELMDTYDRYFKNDTVMPDYMHLVESRLSLRSHATYPPRPRQILTTTKELPLPLPFQRWRSLHRGWKIRIFDDTRMAQWIDEAFGGTGGRKYMALLLGGGVYTDTDTAPVIPISEWGQPYTTGTDPLLSHLSTVLSSSGTSTDKPEDEPALVLSVESDAIDFGWDDWRSVGLVRAVQIVQWTMAARPGHPVFLDAIGRTLRKTEELAILEQQAQETGEPFTPPSALDCVYRYLLARWGFHPREILHLKEPLRIGDVLILPTGSFHSVSPWEPREKWRPYAAVWHGFWGRWRADDGDELQRGLENVTKEALGRE</sequence>
<proteinExistence type="predicted"/>
<protein>
    <submittedName>
        <fullName evidence="1">Uncharacterized protein</fullName>
    </submittedName>
</protein>